<name>A0ABW1PPJ9_9FLAO</name>
<dbReference type="Pfam" id="PF11751">
    <property type="entry name" value="PorP_SprF"/>
    <property type="match status" value="1"/>
</dbReference>
<organism evidence="1 2">
    <name type="scientific">Flavobacterium qiangtangense</name>
    <dbReference type="NCBI Taxonomy" id="1442595"/>
    <lineage>
        <taxon>Bacteria</taxon>
        <taxon>Pseudomonadati</taxon>
        <taxon>Bacteroidota</taxon>
        <taxon>Flavobacteriia</taxon>
        <taxon>Flavobacteriales</taxon>
        <taxon>Flavobacteriaceae</taxon>
        <taxon>Flavobacterium</taxon>
    </lineage>
</organism>
<dbReference type="RefSeq" id="WP_379791945.1">
    <property type="nucleotide sequence ID" value="NZ_JBHSQB010000007.1"/>
</dbReference>
<dbReference type="Proteomes" id="UP001596287">
    <property type="component" value="Unassembled WGS sequence"/>
</dbReference>
<dbReference type="NCBIfam" id="TIGR03519">
    <property type="entry name" value="T9SS_PorP_fam"/>
    <property type="match status" value="1"/>
</dbReference>
<proteinExistence type="predicted"/>
<protein>
    <submittedName>
        <fullName evidence="1">Type IX secretion system membrane protein PorP/SprF</fullName>
    </submittedName>
</protein>
<sequence length="311" mass="34545">MKNILLLIICLCFLHKVEAQQDPQYTHYMYNMNVINPAYATATPSILNLGGLYRTQWVGAVGAPKTFTFFAHTPVSEKIELGLSLISDDIGDGAKKENNIFADFAYVLQLNKDHKLSLGIKAGVTIFETNFNGFQFESGATNSDPAFAQNINNTYPNIGAGAFYFTDKYYLGLSAPNLLSTKHLEERDGLSRFGSENTHIFLTGGYVFQLSENLKLKPSFMAKAVAGAPVVADFSGNVLLYDRLEFGASYRLNDAVSGLVNFKVLPNLRIGYAYDYTVTNLGEFNSGTHEVFMLFDLNLLKKGYDKSPRFF</sequence>
<accession>A0ABW1PPJ9</accession>
<keyword evidence="2" id="KW-1185">Reference proteome</keyword>
<dbReference type="InterPro" id="IPR019861">
    <property type="entry name" value="PorP/SprF_Bacteroidetes"/>
</dbReference>
<reference evidence="2" key="1">
    <citation type="journal article" date="2019" name="Int. J. Syst. Evol. Microbiol.">
        <title>The Global Catalogue of Microorganisms (GCM) 10K type strain sequencing project: providing services to taxonomists for standard genome sequencing and annotation.</title>
        <authorList>
            <consortium name="The Broad Institute Genomics Platform"/>
            <consortium name="The Broad Institute Genome Sequencing Center for Infectious Disease"/>
            <person name="Wu L."/>
            <person name="Ma J."/>
        </authorList>
    </citation>
    <scope>NUCLEOTIDE SEQUENCE [LARGE SCALE GENOMIC DNA]</scope>
    <source>
        <strain evidence="2">CCUG 49679</strain>
    </source>
</reference>
<comment type="caution">
    <text evidence="1">The sequence shown here is derived from an EMBL/GenBank/DDBJ whole genome shotgun (WGS) entry which is preliminary data.</text>
</comment>
<evidence type="ECO:0000313" key="1">
    <source>
        <dbReference type="EMBL" id="MFC6097066.1"/>
    </source>
</evidence>
<dbReference type="EMBL" id="JBHSQB010000007">
    <property type="protein sequence ID" value="MFC6097066.1"/>
    <property type="molecule type" value="Genomic_DNA"/>
</dbReference>
<gene>
    <name evidence="1" type="ORF">ACFPVY_10460</name>
</gene>
<evidence type="ECO:0000313" key="2">
    <source>
        <dbReference type="Proteomes" id="UP001596287"/>
    </source>
</evidence>